<feature type="region of interest" description="Disordered" evidence="1">
    <location>
        <begin position="1"/>
        <end position="37"/>
    </location>
</feature>
<name>A0A9P4UEB8_9PLEO</name>
<proteinExistence type="predicted"/>
<gene>
    <name evidence="2" type="ORF">P171DRAFT_428758</name>
</gene>
<dbReference type="EMBL" id="MU001495">
    <property type="protein sequence ID" value="KAF2448729.1"/>
    <property type="molecule type" value="Genomic_DNA"/>
</dbReference>
<protein>
    <submittedName>
        <fullName evidence="2">Uncharacterized protein</fullName>
    </submittedName>
</protein>
<accession>A0A9P4UEB8</accession>
<evidence type="ECO:0000313" key="3">
    <source>
        <dbReference type="Proteomes" id="UP000799764"/>
    </source>
</evidence>
<sequence>MSDQLTQLASSCIEYEQRRPPPSSHEQQARRKSHPLRRGKAAELYDKFLSWPYLPNNDVLVSETCLLRV</sequence>
<evidence type="ECO:0000256" key="1">
    <source>
        <dbReference type="SAM" id="MobiDB-lite"/>
    </source>
</evidence>
<dbReference type="AlphaFoldDB" id="A0A9P4UEB8"/>
<reference evidence="2" key="1">
    <citation type="journal article" date="2020" name="Stud. Mycol.">
        <title>101 Dothideomycetes genomes: a test case for predicting lifestyles and emergence of pathogens.</title>
        <authorList>
            <person name="Haridas S."/>
            <person name="Albert R."/>
            <person name="Binder M."/>
            <person name="Bloem J."/>
            <person name="Labutti K."/>
            <person name="Salamov A."/>
            <person name="Andreopoulos B."/>
            <person name="Baker S."/>
            <person name="Barry K."/>
            <person name="Bills G."/>
            <person name="Bluhm B."/>
            <person name="Cannon C."/>
            <person name="Castanera R."/>
            <person name="Culley D."/>
            <person name="Daum C."/>
            <person name="Ezra D."/>
            <person name="Gonzalez J."/>
            <person name="Henrissat B."/>
            <person name="Kuo A."/>
            <person name="Liang C."/>
            <person name="Lipzen A."/>
            <person name="Lutzoni F."/>
            <person name="Magnuson J."/>
            <person name="Mondo S."/>
            <person name="Nolan M."/>
            <person name="Ohm R."/>
            <person name="Pangilinan J."/>
            <person name="Park H.-J."/>
            <person name="Ramirez L."/>
            <person name="Alfaro M."/>
            <person name="Sun H."/>
            <person name="Tritt A."/>
            <person name="Yoshinaga Y."/>
            <person name="Zwiers L.-H."/>
            <person name="Turgeon B."/>
            <person name="Goodwin S."/>
            <person name="Spatafora J."/>
            <person name="Crous P."/>
            <person name="Grigoriev I."/>
        </authorList>
    </citation>
    <scope>NUCLEOTIDE SEQUENCE</scope>
    <source>
        <strain evidence="2">CBS 690.94</strain>
    </source>
</reference>
<dbReference type="Proteomes" id="UP000799764">
    <property type="component" value="Unassembled WGS sequence"/>
</dbReference>
<evidence type="ECO:0000313" key="2">
    <source>
        <dbReference type="EMBL" id="KAF2448729.1"/>
    </source>
</evidence>
<organism evidence="2 3">
    <name type="scientific">Karstenula rhodostoma CBS 690.94</name>
    <dbReference type="NCBI Taxonomy" id="1392251"/>
    <lineage>
        <taxon>Eukaryota</taxon>
        <taxon>Fungi</taxon>
        <taxon>Dikarya</taxon>
        <taxon>Ascomycota</taxon>
        <taxon>Pezizomycotina</taxon>
        <taxon>Dothideomycetes</taxon>
        <taxon>Pleosporomycetidae</taxon>
        <taxon>Pleosporales</taxon>
        <taxon>Massarineae</taxon>
        <taxon>Didymosphaeriaceae</taxon>
        <taxon>Karstenula</taxon>
    </lineage>
</organism>
<keyword evidence="3" id="KW-1185">Reference proteome</keyword>
<feature type="compositionally biased region" description="Polar residues" evidence="1">
    <location>
        <begin position="1"/>
        <end position="10"/>
    </location>
</feature>
<comment type="caution">
    <text evidence="2">The sequence shown here is derived from an EMBL/GenBank/DDBJ whole genome shotgun (WGS) entry which is preliminary data.</text>
</comment>